<feature type="region of interest" description="Disordered" evidence="8">
    <location>
        <begin position="674"/>
        <end position="695"/>
    </location>
</feature>
<dbReference type="Pfam" id="PF12895">
    <property type="entry name" value="ANAPC3"/>
    <property type="match status" value="1"/>
</dbReference>
<accession>A0A448YTA0</accession>
<keyword evidence="2" id="KW-0677">Repeat</keyword>
<dbReference type="GO" id="GO:0045842">
    <property type="term" value="P:positive regulation of mitotic metaphase/anaphase transition"/>
    <property type="evidence" value="ECO:0007669"/>
    <property type="project" value="TreeGrafter"/>
</dbReference>
<evidence type="ECO:0000256" key="2">
    <source>
        <dbReference type="ARBA" id="ARBA00022737"/>
    </source>
</evidence>
<evidence type="ECO:0000256" key="1">
    <source>
        <dbReference type="ARBA" id="ARBA00022618"/>
    </source>
</evidence>
<evidence type="ECO:0000256" key="8">
    <source>
        <dbReference type="SAM" id="MobiDB-lite"/>
    </source>
</evidence>
<keyword evidence="10" id="KW-1185">Reference proteome</keyword>
<name>A0A448YTA0_BRENA</name>
<dbReference type="GO" id="GO:0016567">
    <property type="term" value="P:protein ubiquitination"/>
    <property type="evidence" value="ECO:0007669"/>
    <property type="project" value="TreeGrafter"/>
</dbReference>
<dbReference type="GO" id="GO:0005680">
    <property type="term" value="C:anaphase-promoting complex"/>
    <property type="evidence" value="ECO:0007669"/>
    <property type="project" value="UniProtKB-ARBA"/>
</dbReference>
<dbReference type="Pfam" id="PF13424">
    <property type="entry name" value="TPR_12"/>
    <property type="match status" value="1"/>
</dbReference>
<feature type="repeat" description="TPR" evidence="7">
    <location>
        <begin position="569"/>
        <end position="602"/>
    </location>
</feature>
<dbReference type="PANTHER" id="PTHR12558:SF9">
    <property type="entry name" value="CELL DIVISION CYCLE PROTEIN 16 HOMOLOG"/>
    <property type="match status" value="1"/>
</dbReference>
<dbReference type="EMBL" id="CAACVR010000075">
    <property type="protein sequence ID" value="VEU24133.1"/>
    <property type="molecule type" value="Genomic_DNA"/>
</dbReference>
<proteinExistence type="predicted"/>
<evidence type="ECO:0000256" key="7">
    <source>
        <dbReference type="PROSITE-ProRule" id="PRU00339"/>
    </source>
</evidence>
<dbReference type="Pfam" id="PF13181">
    <property type="entry name" value="TPR_8"/>
    <property type="match status" value="2"/>
</dbReference>
<evidence type="ECO:0000256" key="3">
    <source>
        <dbReference type="ARBA" id="ARBA00022776"/>
    </source>
</evidence>
<organism evidence="9 10">
    <name type="scientific">Brettanomyces naardenensis</name>
    <name type="common">Yeast</name>
    <dbReference type="NCBI Taxonomy" id="13370"/>
    <lineage>
        <taxon>Eukaryota</taxon>
        <taxon>Fungi</taxon>
        <taxon>Dikarya</taxon>
        <taxon>Ascomycota</taxon>
        <taxon>Saccharomycotina</taxon>
        <taxon>Pichiomycetes</taxon>
        <taxon>Pichiales</taxon>
        <taxon>Pichiaceae</taxon>
        <taxon>Brettanomyces</taxon>
    </lineage>
</organism>
<dbReference type="InterPro" id="IPR019734">
    <property type="entry name" value="TPR_rpt"/>
</dbReference>
<evidence type="ECO:0000256" key="5">
    <source>
        <dbReference type="ARBA" id="ARBA00022803"/>
    </source>
</evidence>
<dbReference type="STRING" id="13370.A0A448YTA0"/>
<evidence type="ECO:0000313" key="10">
    <source>
        <dbReference type="Proteomes" id="UP000290900"/>
    </source>
</evidence>
<feature type="repeat" description="TPR" evidence="7">
    <location>
        <begin position="220"/>
        <end position="253"/>
    </location>
</feature>
<keyword evidence="6" id="KW-0131">Cell cycle</keyword>
<keyword evidence="4" id="KW-0833">Ubl conjugation pathway</keyword>
<dbReference type="InterPro" id="IPR011990">
    <property type="entry name" value="TPR-like_helical_dom_sf"/>
</dbReference>
<dbReference type="SUPFAM" id="SSF48452">
    <property type="entry name" value="TPR-like"/>
    <property type="match status" value="2"/>
</dbReference>
<evidence type="ECO:0000313" key="9">
    <source>
        <dbReference type="EMBL" id="VEU24133.1"/>
    </source>
</evidence>
<keyword evidence="1" id="KW-0132">Cell division</keyword>
<dbReference type="Gene3D" id="1.25.40.10">
    <property type="entry name" value="Tetratricopeptide repeat domain"/>
    <property type="match status" value="1"/>
</dbReference>
<dbReference type="OrthoDB" id="10006270at2759"/>
<dbReference type="PROSITE" id="PS50293">
    <property type="entry name" value="TPR_REGION"/>
    <property type="match status" value="1"/>
</dbReference>
<feature type="region of interest" description="Disordered" evidence="8">
    <location>
        <begin position="628"/>
        <end position="652"/>
    </location>
</feature>
<dbReference type="InParanoid" id="A0A448YTA0"/>
<keyword evidence="3" id="KW-0498">Mitosis</keyword>
<sequence length="695" mass="78959">MAPNSPNNSTLTISPLVSNRRARDYFQTPPPIERRRVHSTHRIFSSPNRQNTVNVTNSLNLNATSAIDTAVDALPSKGLPLPLPSSSFDESQLRPEESINLEDVPLTQADKLRLWRHDALLQHHYTTAIYIGDKVLNMTGDPNDAFWLAQVYYAKGDYQMARNLLSGTQFEDSVSCRYLSGLCLVKLERYDEALDIVGEVNPFKKDHSVKNPDGGIKLEASMCYLRGLVYARQNNFERAKESYKEAVLVDVKCFEAFNELVSNSMLTPDEEWDLLAHLDFDDADNNSGLVRLLYTTRLSKYRNVRTFEESEQRLKDEYSLEGNLDLMLAKADLLYVQCRFHDCLDLCRRILEKNELNLQILPNYLSCLYETGGKNELFLAAHKLAENYPNNYITWLAIGIYYFAIGRTNDARLFFSKASILNPSFGPAWIGFAHTFAVEGEHEQAISAYATASRLFPGSHLPNLFLGMQYLQMNNLTLAQEYLLSSMSVCATDPLLLNELGVLYYNRGQLSKSETFLQKALLAAQNLDSGAKAWCSIHCNLGHVYRRLKKYKLAISHFEEVLRMSKTDANIYSSLGLIYLKLGRISKAIEMLHSALWIQPNDPIATDLLDKGLEANMKVSSRKFIEEHEDTDDLRPRLSKHRGAIPETPINKPAKNVRFIGQDKRKDLDLIVEDLRRGEDSSEEDGDDVMEMESD</sequence>
<gene>
    <name evidence="9" type="ORF">BRENAR_LOCUS4861</name>
</gene>
<dbReference type="AlphaFoldDB" id="A0A448YTA0"/>
<dbReference type="Proteomes" id="UP000290900">
    <property type="component" value="Unassembled WGS sequence"/>
</dbReference>
<reference evidence="9 10" key="1">
    <citation type="submission" date="2018-12" db="EMBL/GenBank/DDBJ databases">
        <authorList>
            <person name="Tiukova I."/>
            <person name="Dainat J."/>
        </authorList>
    </citation>
    <scope>NUCLEOTIDE SEQUENCE [LARGE SCALE GENOMIC DNA]</scope>
</reference>
<evidence type="ECO:0000256" key="6">
    <source>
        <dbReference type="ARBA" id="ARBA00023306"/>
    </source>
</evidence>
<keyword evidence="5 7" id="KW-0802">TPR repeat</keyword>
<dbReference type="PROSITE" id="PS50005">
    <property type="entry name" value="TPR"/>
    <property type="match status" value="4"/>
</dbReference>
<dbReference type="SMART" id="SM00028">
    <property type="entry name" value="TPR"/>
    <property type="match status" value="9"/>
</dbReference>
<feature type="compositionally biased region" description="Acidic residues" evidence="8">
    <location>
        <begin position="681"/>
        <end position="695"/>
    </location>
</feature>
<dbReference type="GO" id="GO:0051301">
    <property type="term" value="P:cell division"/>
    <property type="evidence" value="ECO:0007669"/>
    <property type="project" value="UniProtKB-KW"/>
</dbReference>
<feature type="repeat" description="TPR" evidence="7">
    <location>
        <begin position="392"/>
        <end position="425"/>
    </location>
</feature>
<dbReference type="GO" id="GO:0031145">
    <property type="term" value="P:anaphase-promoting complex-dependent catabolic process"/>
    <property type="evidence" value="ECO:0007669"/>
    <property type="project" value="TreeGrafter"/>
</dbReference>
<protein>
    <submittedName>
        <fullName evidence="9">DEKNAAC105369</fullName>
    </submittedName>
</protein>
<dbReference type="GO" id="GO:0005737">
    <property type="term" value="C:cytoplasm"/>
    <property type="evidence" value="ECO:0007669"/>
    <property type="project" value="TreeGrafter"/>
</dbReference>
<evidence type="ECO:0000256" key="4">
    <source>
        <dbReference type="ARBA" id="ARBA00022786"/>
    </source>
</evidence>
<feature type="repeat" description="TPR" evidence="7">
    <location>
        <begin position="535"/>
        <end position="568"/>
    </location>
</feature>
<dbReference type="PANTHER" id="PTHR12558">
    <property type="entry name" value="CELL DIVISION CYCLE 16,23,27"/>
    <property type="match status" value="1"/>
</dbReference>
<dbReference type="FunCoup" id="A0A448YTA0">
    <property type="interactions" value="1178"/>
</dbReference>